<accession>A0A368F2A9</accession>
<reference evidence="2 3" key="1">
    <citation type="submission" date="2014-10" db="EMBL/GenBank/DDBJ databases">
        <title>Draft genome of the hookworm Ancylostoma caninum.</title>
        <authorList>
            <person name="Mitreva M."/>
        </authorList>
    </citation>
    <scope>NUCLEOTIDE SEQUENCE [LARGE SCALE GENOMIC DNA]</scope>
    <source>
        <strain evidence="2 3">Baltimore</strain>
    </source>
</reference>
<dbReference type="SUPFAM" id="SSF52949">
    <property type="entry name" value="Macro domain-like"/>
    <property type="match status" value="1"/>
</dbReference>
<dbReference type="EMBL" id="JOJR01009045">
    <property type="protein sequence ID" value="RCN26233.1"/>
    <property type="molecule type" value="Genomic_DNA"/>
</dbReference>
<evidence type="ECO:0000313" key="3">
    <source>
        <dbReference type="Proteomes" id="UP000252519"/>
    </source>
</evidence>
<feature type="domain" description="Macro" evidence="1">
    <location>
        <begin position="4"/>
        <end position="48"/>
    </location>
</feature>
<sequence>MSHVKNIIHTVGPICHGKVASANDREKLMSCYHSCLDLAVKNNLKTIVSFAVF</sequence>
<comment type="caution">
    <text evidence="2">The sequence shown here is derived from an EMBL/GenBank/DDBJ whole genome shotgun (WGS) entry which is preliminary data.</text>
</comment>
<organism evidence="2 3">
    <name type="scientific">Ancylostoma caninum</name>
    <name type="common">Dog hookworm</name>
    <dbReference type="NCBI Taxonomy" id="29170"/>
    <lineage>
        <taxon>Eukaryota</taxon>
        <taxon>Metazoa</taxon>
        <taxon>Ecdysozoa</taxon>
        <taxon>Nematoda</taxon>
        <taxon>Chromadorea</taxon>
        <taxon>Rhabditida</taxon>
        <taxon>Rhabditina</taxon>
        <taxon>Rhabditomorpha</taxon>
        <taxon>Strongyloidea</taxon>
        <taxon>Ancylostomatidae</taxon>
        <taxon>Ancylostomatinae</taxon>
        <taxon>Ancylostoma</taxon>
    </lineage>
</organism>
<proteinExistence type="predicted"/>
<dbReference type="Proteomes" id="UP000252519">
    <property type="component" value="Unassembled WGS sequence"/>
</dbReference>
<dbReference type="AlphaFoldDB" id="A0A368F2A9"/>
<evidence type="ECO:0000313" key="2">
    <source>
        <dbReference type="EMBL" id="RCN26233.1"/>
    </source>
</evidence>
<dbReference type="InterPro" id="IPR002589">
    <property type="entry name" value="Macro_dom"/>
</dbReference>
<protein>
    <recommendedName>
        <fullName evidence="1">Macro domain-containing protein</fullName>
    </recommendedName>
</protein>
<dbReference type="InterPro" id="IPR043472">
    <property type="entry name" value="Macro_dom-like"/>
</dbReference>
<evidence type="ECO:0000259" key="1">
    <source>
        <dbReference type="Pfam" id="PF01661"/>
    </source>
</evidence>
<dbReference type="Pfam" id="PF01661">
    <property type="entry name" value="Macro"/>
    <property type="match status" value="1"/>
</dbReference>
<dbReference type="OrthoDB" id="6133115at2759"/>
<name>A0A368F2A9_ANCCA</name>
<dbReference type="Gene3D" id="3.40.220.10">
    <property type="entry name" value="Leucine Aminopeptidase, subunit E, domain 1"/>
    <property type="match status" value="1"/>
</dbReference>
<dbReference type="STRING" id="29170.A0A368F2A9"/>
<keyword evidence="3" id="KW-1185">Reference proteome</keyword>
<gene>
    <name evidence="2" type="ORF">ANCCAN_28041</name>
</gene>
<feature type="non-terminal residue" evidence="2">
    <location>
        <position position="53"/>
    </location>
</feature>